<dbReference type="InterPro" id="IPR001680">
    <property type="entry name" value="WD40_rpt"/>
</dbReference>
<name>A0A183DSM3_9BILA</name>
<dbReference type="Gene3D" id="2.130.10.10">
    <property type="entry name" value="YVTN repeat-like/Quinoprotein amine dehydrogenase"/>
    <property type="match status" value="1"/>
</dbReference>
<feature type="repeat" description="WD" evidence="1">
    <location>
        <begin position="36"/>
        <end position="71"/>
    </location>
</feature>
<dbReference type="PANTHER" id="PTHR44218">
    <property type="entry name" value="PROTEIN SPA1-RELATED 2"/>
    <property type="match status" value="1"/>
</dbReference>
<dbReference type="PROSITE" id="PS50082">
    <property type="entry name" value="WD_REPEATS_2"/>
    <property type="match status" value="1"/>
</dbReference>
<protein>
    <submittedName>
        <fullName evidence="2">WD_REPEATS_REGION domain-containing protein</fullName>
    </submittedName>
</protein>
<dbReference type="WBParaSite" id="GPUH_0001172801-mRNA-1">
    <property type="protein sequence ID" value="GPUH_0001172801-mRNA-1"/>
    <property type="gene ID" value="GPUH_0001172801"/>
</dbReference>
<reference evidence="2" key="1">
    <citation type="submission" date="2016-06" db="UniProtKB">
        <authorList>
            <consortium name="WormBaseParasite"/>
        </authorList>
    </citation>
    <scope>IDENTIFICATION</scope>
</reference>
<organism evidence="2">
    <name type="scientific">Gongylonema pulchrum</name>
    <dbReference type="NCBI Taxonomy" id="637853"/>
    <lineage>
        <taxon>Eukaryota</taxon>
        <taxon>Metazoa</taxon>
        <taxon>Ecdysozoa</taxon>
        <taxon>Nematoda</taxon>
        <taxon>Chromadorea</taxon>
        <taxon>Rhabditida</taxon>
        <taxon>Spirurina</taxon>
        <taxon>Spiruromorpha</taxon>
        <taxon>Spiruroidea</taxon>
        <taxon>Gongylonematidae</taxon>
        <taxon>Gongylonema</taxon>
    </lineage>
</organism>
<sequence>LAGVAKRIKLYDFRAVLANPTAYHYPMTQIQCAAKISNVSWNPYCKNMLSNSDYDGTVQIWDVSAQRSIKRYQCLCGDRNTKSDVGQYSSIMLIPI</sequence>
<dbReference type="AlphaFoldDB" id="A0A183DSM3"/>
<dbReference type="InterPro" id="IPR036322">
    <property type="entry name" value="WD40_repeat_dom_sf"/>
</dbReference>
<evidence type="ECO:0000313" key="2">
    <source>
        <dbReference type="WBParaSite" id="GPUH_0001172801-mRNA-1"/>
    </source>
</evidence>
<evidence type="ECO:0000256" key="1">
    <source>
        <dbReference type="PROSITE-ProRule" id="PRU00221"/>
    </source>
</evidence>
<dbReference type="SUPFAM" id="SSF50978">
    <property type="entry name" value="WD40 repeat-like"/>
    <property type="match status" value="1"/>
</dbReference>
<keyword evidence="1" id="KW-0853">WD repeat</keyword>
<accession>A0A183DSM3</accession>
<dbReference type="PANTHER" id="PTHR44218:SF6">
    <property type="entry name" value="PROTEIN SUPPRESSOR OF PHYA-105 1"/>
    <property type="match status" value="1"/>
</dbReference>
<proteinExistence type="predicted"/>
<dbReference type="InterPro" id="IPR044630">
    <property type="entry name" value="SPA1/2/3/4"/>
</dbReference>
<dbReference type="InterPro" id="IPR015943">
    <property type="entry name" value="WD40/YVTN_repeat-like_dom_sf"/>
</dbReference>